<evidence type="ECO:0000256" key="4">
    <source>
        <dbReference type="ARBA" id="ARBA00022478"/>
    </source>
</evidence>
<feature type="domain" description="RNA polymerase III Rpc82 C -terminal" evidence="10">
    <location>
        <begin position="175"/>
        <end position="497"/>
    </location>
</feature>
<evidence type="ECO:0000256" key="7">
    <source>
        <dbReference type="ARBA" id="ARBA00025127"/>
    </source>
</evidence>
<feature type="region of interest" description="Disordered" evidence="9">
    <location>
        <begin position="373"/>
        <end position="450"/>
    </location>
</feature>
<evidence type="ECO:0000256" key="1">
    <source>
        <dbReference type="ARBA" id="ARBA00004123"/>
    </source>
</evidence>
<sequence length="664" mass="75248">MQVTKSLAELCALLVDDIYGELPSRIFAALMSKGRSSIPQLIQYTSLTTRQLRHGLVVLVQNNLLYWKIESGHAIYAPNLDAAYNIVRIGKILDMIGAVYGEEENEVTQNLLSMGHAKVEDLRDAYQAKFKQAARHAKAVNGDAMHDDDDDEFGEAKKDSKTGLYVKSLEQLDDVLCRLIQAELIGTVTEDSFRSLEDRYKFLEDEIIKTFFAGGVRGTKGKEDFASRRAKKLREVRDEPLSLKGQLQSKISASKRRKLSGWSYTNGGGASENDLVIDGDIALRVNYEKCAVELRNQQLAHVVSEVYGETTAQVYATLLQQLSKKISRCRSDPDIDIDDDEEYPHGRRVSTNEVYDNLNSSLDVSAGIGKVGAKATDRKSANQIQEHPPDLTKPPIDEAEVEGEASSDEDEEMDVEEPHDHAAEDDDEGVDVKPVINGANGTKESKVKFNDAGPAKLSRKEHFRQHLLLLCEGQHKFLRHCAMEQWTVDFEPLMRALQQMELDTMIERSVGQTGLRLVRILRRVGKMDEKTLPSLALMSKGEVQKLMLKMQMLGYVDMQEVPRDNNRTASRTLFLYWTDTGHCLDRLLDNTYKAMLRCLQRLNMQREMEREVLDTVKRDDVRGREKELLEGRFYNRFVRISEIQEKLLAQVARLDGLVGTLRDF</sequence>
<feature type="compositionally biased region" description="Acidic residues" evidence="9">
    <location>
        <begin position="397"/>
        <end position="415"/>
    </location>
</feature>
<comment type="similarity">
    <text evidence="2 8">Belongs to the RNA polymerase beta chain family.</text>
</comment>
<proteinExistence type="inferred from homology"/>
<evidence type="ECO:0000259" key="10">
    <source>
        <dbReference type="Pfam" id="PF05645"/>
    </source>
</evidence>
<dbReference type="PANTHER" id="PTHR12949:SF0">
    <property type="entry name" value="DNA-DIRECTED RNA POLYMERASE III SUBUNIT RPC3"/>
    <property type="match status" value="1"/>
</dbReference>
<evidence type="ECO:0000256" key="6">
    <source>
        <dbReference type="ARBA" id="ARBA00023242"/>
    </source>
</evidence>
<feature type="domain" description="RNA polymerase III subunit RPC82-related helix-turn-helix" evidence="11">
    <location>
        <begin position="9"/>
        <end position="65"/>
    </location>
</feature>
<dbReference type="Pfam" id="PF08221">
    <property type="entry name" value="HTH_9"/>
    <property type="match status" value="1"/>
</dbReference>
<accession>A0ABR3XE01</accession>
<dbReference type="InterPro" id="IPR008806">
    <property type="entry name" value="RNA_pol_III_Rpc82_C"/>
</dbReference>
<dbReference type="Gene3D" id="1.10.10.10">
    <property type="entry name" value="Winged helix-like DNA-binding domain superfamily/Winged helix DNA-binding domain"/>
    <property type="match status" value="2"/>
</dbReference>
<dbReference type="InterPro" id="IPR013197">
    <property type="entry name" value="RNA_pol_III_RPC82-rel_HTH"/>
</dbReference>
<organism evidence="13 14">
    <name type="scientific">Diaporthe australafricana</name>
    <dbReference type="NCBI Taxonomy" id="127596"/>
    <lineage>
        <taxon>Eukaryota</taxon>
        <taxon>Fungi</taxon>
        <taxon>Dikarya</taxon>
        <taxon>Ascomycota</taxon>
        <taxon>Pezizomycotina</taxon>
        <taxon>Sordariomycetes</taxon>
        <taxon>Sordariomycetidae</taxon>
        <taxon>Diaporthales</taxon>
        <taxon>Diaporthaceae</taxon>
        <taxon>Diaporthe</taxon>
    </lineage>
</organism>
<dbReference type="InterPro" id="IPR055207">
    <property type="entry name" value="POLR3C_WHD"/>
</dbReference>
<comment type="subunit">
    <text evidence="3 8">Component of the RNA polymerase III (Pol III) complex consisting of 17 subunits.</text>
</comment>
<protein>
    <recommendedName>
        <fullName evidence="8">DNA-directed RNA polymerase III subunit RPC3</fullName>
        <shortName evidence="8">RNA polymerase III subunit C3</shortName>
    </recommendedName>
</protein>
<keyword evidence="6 8" id="KW-0539">Nucleus</keyword>
<evidence type="ECO:0000256" key="3">
    <source>
        <dbReference type="ARBA" id="ARBA00011206"/>
    </source>
</evidence>
<feature type="domain" description="DNA-directed RNA polymerase III subunit RPC3 winged-helix" evidence="12">
    <location>
        <begin position="503"/>
        <end position="576"/>
    </location>
</feature>
<dbReference type="Pfam" id="PF05645">
    <property type="entry name" value="RNA_pol_Rpc82"/>
    <property type="match status" value="1"/>
</dbReference>
<dbReference type="InterPro" id="IPR039748">
    <property type="entry name" value="RPC3"/>
</dbReference>
<dbReference type="InterPro" id="IPR036388">
    <property type="entry name" value="WH-like_DNA-bd_sf"/>
</dbReference>
<reference evidence="13 14" key="1">
    <citation type="journal article" date="2024" name="IMA Fungus">
        <title>IMA Genome - F19 : A genome assembly and annotation guide to empower mycologists, including annotated draft genome sequences of Ceratocystis pirilliformis, Diaporthe australafricana, Fusarium ophioides, Paecilomyces lecythidis, and Sporothrix stenoceras.</title>
        <authorList>
            <person name="Aylward J."/>
            <person name="Wilson A.M."/>
            <person name="Visagie C.M."/>
            <person name="Spraker J."/>
            <person name="Barnes I."/>
            <person name="Buitendag C."/>
            <person name="Ceriani C."/>
            <person name="Del Mar Angel L."/>
            <person name="du Plessis D."/>
            <person name="Fuchs T."/>
            <person name="Gasser K."/>
            <person name="Kramer D."/>
            <person name="Li W."/>
            <person name="Munsamy K."/>
            <person name="Piso A."/>
            <person name="Price J.L."/>
            <person name="Sonnekus B."/>
            <person name="Thomas C."/>
            <person name="van der Nest A."/>
            <person name="van Dijk A."/>
            <person name="van Heerden A."/>
            <person name="van Vuuren N."/>
            <person name="Yilmaz N."/>
            <person name="Duong T.A."/>
            <person name="van der Merwe N.A."/>
            <person name="Wingfield M.J."/>
            <person name="Wingfield B.D."/>
        </authorList>
    </citation>
    <scope>NUCLEOTIDE SEQUENCE [LARGE SCALE GENOMIC DNA]</scope>
    <source>
        <strain evidence="13 14">CMW 18300</strain>
    </source>
</reference>
<evidence type="ECO:0000256" key="9">
    <source>
        <dbReference type="SAM" id="MobiDB-lite"/>
    </source>
</evidence>
<evidence type="ECO:0000256" key="5">
    <source>
        <dbReference type="ARBA" id="ARBA00023163"/>
    </source>
</evidence>
<comment type="caution">
    <text evidence="13">The sequence shown here is derived from an EMBL/GenBank/DDBJ whole genome shotgun (WGS) entry which is preliminary data.</text>
</comment>
<gene>
    <name evidence="13" type="primary">RPC82</name>
    <name evidence="13" type="ORF">Daus18300_003731</name>
</gene>
<keyword evidence="14" id="KW-1185">Reference proteome</keyword>
<dbReference type="PANTHER" id="PTHR12949">
    <property type="entry name" value="RNA POLYMERASE III DNA DIRECTED -RELATED"/>
    <property type="match status" value="1"/>
</dbReference>
<name>A0ABR3XE01_9PEZI</name>
<evidence type="ECO:0000313" key="13">
    <source>
        <dbReference type="EMBL" id="KAL1873859.1"/>
    </source>
</evidence>
<keyword evidence="4 8" id="KW-0240">DNA-directed RNA polymerase</keyword>
<evidence type="ECO:0000259" key="12">
    <source>
        <dbReference type="Pfam" id="PF22536"/>
    </source>
</evidence>
<comment type="subcellular location">
    <subcellularLocation>
        <location evidence="1 8">Nucleus</location>
    </subcellularLocation>
</comment>
<evidence type="ECO:0000313" key="14">
    <source>
        <dbReference type="Proteomes" id="UP001583177"/>
    </source>
</evidence>
<feature type="region of interest" description="Disordered" evidence="9">
    <location>
        <begin position="329"/>
        <end position="352"/>
    </location>
</feature>
<evidence type="ECO:0000256" key="8">
    <source>
        <dbReference type="RuleBase" id="RU367076"/>
    </source>
</evidence>
<dbReference type="EMBL" id="JAWRVE010000024">
    <property type="protein sequence ID" value="KAL1873859.1"/>
    <property type="molecule type" value="Genomic_DNA"/>
</dbReference>
<dbReference type="Pfam" id="PF22536">
    <property type="entry name" value="WHD_POLR3C"/>
    <property type="match status" value="1"/>
</dbReference>
<evidence type="ECO:0000259" key="11">
    <source>
        <dbReference type="Pfam" id="PF08221"/>
    </source>
</evidence>
<evidence type="ECO:0000256" key="2">
    <source>
        <dbReference type="ARBA" id="ARBA00006835"/>
    </source>
</evidence>
<comment type="function">
    <text evidence="7 8">DNA-dependent RNA polymerase catalyzes the transcription of DNA into RNA using the four ribonucleoside triphosphates as substrates. Specific core component of RNA polymerase III which synthesizes small RNAs, such as 5S rRNA and tRNAs.</text>
</comment>
<dbReference type="Proteomes" id="UP001583177">
    <property type="component" value="Unassembled WGS sequence"/>
</dbReference>
<keyword evidence="5 8" id="KW-0804">Transcription</keyword>